<dbReference type="Pfam" id="PF07947">
    <property type="entry name" value="YhhN"/>
    <property type="match status" value="1"/>
</dbReference>
<reference evidence="7 8" key="1">
    <citation type="submission" date="2024-05" db="EMBL/GenBank/DDBJ databases">
        <title>Sphingomonas sp. HF-S3 16S ribosomal RNA gene Genome sequencing and assembly.</title>
        <authorList>
            <person name="Lee H."/>
        </authorList>
    </citation>
    <scope>NUCLEOTIDE SEQUENCE [LARGE SCALE GENOMIC DNA]</scope>
    <source>
        <strain evidence="7 8">HF-S3</strain>
    </source>
</reference>
<keyword evidence="4 6" id="KW-1133">Transmembrane helix</keyword>
<dbReference type="Proteomes" id="UP001427805">
    <property type="component" value="Unassembled WGS sequence"/>
</dbReference>
<proteinExistence type="inferred from homology"/>
<evidence type="ECO:0000313" key="8">
    <source>
        <dbReference type="Proteomes" id="UP001427805"/>
    </source>
</evidence>
<accession>A0ABV0B8K3</accession>
<feature type="transmembrane region" description="Helical" evidence="6">
    <location>
        <begin position="53"/>
        <end position="70"/>
    </location>
</feature>
<organism evidence="7 8">
    <name type="scientific">Sphingomonas rustica</name>
    <dbReference type="NCBI Taxonomy" id="3103142"/>
    <lineage>
        <taxon>Bacteria</taxon>
        <taxon>Pseudomonadati</taxon>
        <taxon>Pseudomonadota</taxon>
        <taxon>Alphaproteobacteria</taxon>
        <taxon>Sphingomonadales</taxon>
        <taxon>Sphingomonadaceae</taxon>
        <taxon>Sphingomonas</taxon>
    </lineage>
</organism>
<dbReference type="PANTHER" id="PTHR31885:SF6">
    <property type="entry name" value="GH04784P"/>
    <property type="match status" value="1"/>
</dbReference>
<evidence type="ECO:0000256" key="1">
    <source>
        <dbReference type="ARBA" id="ARBA00004141"/>
    </source>
</evidence>
<keyword evidence="8" id="KW-1185">Reference proteome</keyword>
<dbReference type="InterPro" id="IPR012506">
    <property type="entry name" value="TMEM86B-like"/>
</dbReference>
<comment type="subcellular location">
    <subcellularLocation>
        <location evidence="1">Membrane</location>
        <topology evidence="1">Multi-pass membrane protein</topology>
    </subcellularLocation>
</comment>
<sequence>MRSTVFIFALAAGASYYLSRWLVIPPDLLVVWKGAGVALLALWAALHARSLDGWLITAALALGALGDVLLETHGLAIGAIAFLAGHLVAVGLYLRNRAVPVWHALVIAAAVVVVSWLLPVEREAATGVAVYAAGLGLMAGTARTSSFPRHQVALGAMLFVLSDLLIFGKGGAFDLRLAELLIWPTYFAGQALIAHGVVTTLEREKA</sequence>
<keyword evidence="3 6" id="KW-0812">Transmembrane</keyword>
<feature type="transmembrane region" description="Helical" evidence="6">
    <location>
        <begin position="30"/>
        <end position="46"/>
    </location>
</feature>
<evidence type="ECO:0000256" key="2">
    <source>
        <dbReference type="ARBA" id="ARBA00007375"/>
    </source>
</evidence>
<feature type="transmembrane region" description="Helical" evidence="6">
    <location>
        <begin position="76"/>
        <end position="94"/>
    </location>
</feature>
<dbReference type="EMBL" id="JBDIZK010000006">
    <property type="protein sequence ID" value="MEN3747894.1"/>
    <property type="molecule type" value="Genomic_DNA"/>
</dbReference>
<name>A0ABV0B8K3_9SPHN</name>
<dbReference type="RefSeq" id="WP_346246902.1">
    <property type="nucleotide sequence ID" value="NZ_JBDIZK010000006.1"/>
</dbReference>
<feature type="transmembrane region" description="Helical" evidence="6">
    <location>
        <begin position="124"/>
        <end position="140"/>
    </location>
</feature>
<keyword evidence="5 6" id="KW-0472">Membrane</keyword>
<gene>
    <name evidence="7" type="ORF">TPR58_12015</name>
</gene>
<feature type="transmembrane region" description="Helical" evidence="6">
    <location>
        <begin position="101"/>
        <end position="118"/>
    </location>
</feature>
<dbReference type="PANTHER" id="PTHR31885">
    <property type="entry name" value="GH04784P"/>
    <property type="match status" value="1"/>
</dbReference>
<comment type="caution">
    <text evidence="7">The sequence shown here is derived from an EMBL/GenBank/DDBJ whole genome shotgun (WGS) entry which is preliminary data.</text>
</comment>
<evidence type="ECO:0000256" key="4">
    <source>
        <dbReference type="ARBA" id="ARBA00022989"/>
    </source>
</evidence>
<evidence type="ECO:0000313" key="7">
    <source>
        <dbReference type="EMBL" id="MEN3747894.1"/>
    </source>
</evidence>
<evidence type="ECO:0000256" key="3">
    <source>
        <dbReference type="ARBA" id="ARBA00022692"/>
    </source>
</evidence>
<protein>
    <submittedName>
        <fullName evidence="7">Lysoplasmalogenase</fullName>
    </submittedName>
</protein>
<evidence type="ECO:0000256" key="6">
    <source>
        <dbReference type="SAM" id="Phobius"/>
    </source>
</evidence>
<comment type="similarity">
    <text evidence="2">Belongs to the TMEM86 family.</text>
</comment>
<evidence type="ECO:0000256" key="5">
    <source>
        <dbReference type="ARBA" id="ARBA00023136"/>
    </source>
</evidence>